<dbReference type="InParanoid" id="K3ZGL8"/>
<name>K3ZGL8_SETIT</name>
<dbReference type="AlphaFoldDB" id="K3ZGL8"/>
<evidence type="ECO:0000313" key="1">
    <source>
        <dbReference type="EnsemblPlants" id="KQL15400"/>
    </source>
</evidence>
<dbReference type="HOGENOM" id="CLU_3225539_0_0_1"/>
<keyword evidence="2" id="KW-1185">Reference proteome</keyword>
<dbReference type="Gramene" id="KQL15400">
    <property type="protein sequence ID" value="KQL15400"/>
    <property type="gene ID" value="SETIT_025720mg"/>
</dbReference>
<dbReference type="EnsemblPlants" id="KQL15400">
    <property type="protein sequence ID" value="KQL15400"/>
    <property type="gene ID" value="SETIT_025720mg"/>
</dbReference>
<protein>
    <submittedName>
        <fullName evidence="1">Uncharacterized protein</fullName>
    </submittedName>
</protein>
<sequence length="44" mass="4873">MGCSSSSPIHRIPGRVRLHRVAFSFSPLAFTWSAVGDRCPLLRC</sequence>
<dbReference type="EMBL" id="AGNK02001702">
    <property type="status" value="NOT_ANNOTATED_CDS"/>
    <property type="molecule type" value="Genomic_DNA"/>
</dbReference>
<reference evidence="1" key="2">
    <citation type="submission" date="2018-08" db="UniProtKB">
        <authorList>
            <consortium name="EnsemblPlants"/>
        </authorList>
    </citation>
    <scope>IDENTIFICATION</scope>
    <source>
        <strain evidence="1">Yugu1</strain>
    </source>
</reference>
<proteinExistence type="predicted"/>
<evidence type="ECO:0000313" key="2">
    <source>
        <dbReference type="Proteomes" id="UP000004995"/>
    </source>
</evidence>
<organism evidence="1 2">
    <name type="scientific">Setaria italica</name>
    <name type="common">Foxtail millet</name>
    <name type="synonym">Panicum italicum</name>
    <dbReference type="NCBI Taxonomy" id="4555"/>
    <lineage>
        <taxon>Eukaryota</taxon>
        <taxon>Viridiplantae</taxon>
        <taxon>Streptophyta</taxon>
        <taxon>Embryophyta</taxon>
        <taxon>Tracheophyta</taxon>
        <taxon>Spermatophyta</taxon>
        <taxon>Magnoliopsida</taxon>
        <taxon>Liliopsida</taxon>
        <taxon>Poales</taxon>
        <taxon>Poaceae</taxon>
        <taxon>PACMAD clade</taxon>
        <taxon>Panicoideae</taxon>
        <taxon>Panicodae</taxon>
        <taxon>Paniceae</taxon>
        <taxon>Cenchrinae</taxon>
        <taxon>Setaria</taxon>
    </lineage>
</organism>
<dbReference type="Proteomes" id="UP000004995">
    <property type="component" value="Unassembled WGS sequence"/>
</dbReference>
<reference evidence="2" key="1">
    <citation type="journal article" date="2012" name="Nat. Biotechnol.">
        <title>Reference genome sequence of the model plant Setaria.</title>
        <authorList>
            <person name="Bennetzen J.L."/>
            <person name="Schmutz J."/>
            <person name="Wang H."/>
            <person name="Percifield R."/>
            <person name="Hawkins J."/>
            <person name="Pontaroli A.C."/>
            <person name="Estep M."/>
            <person name="Feng L."/>
            <person name="Vaughn J.N."/>
            <person name="Grimwood J."/>
            <person name="Jenkins J."/>
            <person name="Barry K."/>
            <person name="Lindquist E."/>
            <person name="Hellsten U."/>
            <person name="Deshpande S."/>
            <person name="Wang X."/>
            <person name="Wu X."/>
            <person name="Mitros T."/>
            <person name="Triplett J."/>
            <person name="Yang X."/>
            <person name="Ye C.Y."/>
            <person name="Mauro-Herrera M."/>
            <person name="Wang L."/>
            <person name="Li P."/>
            <person name="Sharma M."/>
            <person name="Sharma R."/>
            <person name="Ronald P.C."/>
            <person name="Panaud O."/>
            <person name="Kellogg E.A."/>
            <person name="Brutnell T.P."/>
            <person name="Doust A.N."/>
            <person name="Tuskan G.A."/>
            <person name="Rokhsar D."/>
            <person name="Devos K.M."/>
        </authorList>
    </citation>
    <scope>NUCLEOTIDE SEQUENCE [LARGE SCALE GENOMIC DNA]</scope>
    <source>
        <strain evidence="2">cv. Yugu1</strain>
    </source>
</reference>
<accession>K3ZGL8</accession>